<evidence type="ECO:0000313" key="10">
    <source>
        <dbReference type="EMBL" id="CAI3980066.1"/>
    </source>
</evidence>
<dbReference type="GO" id="GO:0016459">
    <property type="term" value="C:myosin complex"/>
    <property type="evidence" value="ECO:0007669"/>
    <property type="project" value="UniProtKB-KW"/>
</dbReference>
<dbReference type="Gene3D" id="3.90.176.10">
    <property type="entry name" value="Toxin ADP-ribosyltransferase, Chain A, domain 1"/>
    <property type="match status" value="1"/>
</dbReference>
<dbReference type="InterPro" id="IPR027417">
    <property type="entry name" value="P-loop_NTPase"/>
</dbReference>
<feature type="region of interest" description="Actin-binding" evidence="6">
    <location>
        <begin position="654"/>
        <end position="676"/>
    </location>
</feature>
<dbReference type="EMBL" id="CAMXCT010000535">
    <property type="protein sequence ID" value="CAI3980066.1"/>
    <property type="molecule type" value="Genomic_DNA"/>
</dbReference>
<evidence type="ECO:0000313" key="13">
    <source>
        <dbReference type="Proteomes" id="UP001152797"/>
    </source>
</evidence>
<keyword evidence="4 6" id="KW-0505">Motor protein</keyword>
<keyword evidence="7" id="KW-0175">Coiled coil</keyword>
<dbReference type="Gene3D" id="1.10.10.820">
    <property type="match status" value="1"/>
</dbReference>
<evidence type="ECO:0000256" key="3">
    <source>
        <dbReference type="ARBA" id="ARBA00023123"/>
    </source>
</evidence>
<accession>A0A9P1BXJ3</accession>
<dbReference type="FunFam" id="1.10.10.820:FF:000001">
    <property type="entry name" value="Myosin heavy chain"/>
    <property type="match status" value="1"/>
</dbReference>
<dbReference type="OrthoDB" id="443061at2759"/>
<dbReference type="GO" id="GO:0007015">
    <property type="term" value="P:actin filament organization"/>
    <property type="evidence" value="ECO:0007669"/>
    <property type="project" value="TreeGrafter"/>
</dbReference>
<dbReference type="GO" id="GO:0051015">
    <property type="term" value="F:actin filament binding"/>
    <property type="evidence" value="ECO:0007669"/>
    <property type="project" value="TreeGrafter"/>
</dbReference>
<dbReference type="GO" id="GO:0000146">
    <property type="term" value="F:microfilament motor activity"/>
    <property type="evidence" value="ECO:0007669"/>
    <property type="project" value="TreeGrafter"/>
</dbReference>
<evidence type="ECO:0000313" key="11">
    <source>
        <dbReference type="EMBL" id="CAL1133441.1"/>
    </source>
</evidence>
<feature type="compositionally biased region" description="Basic residues" evidence="8">
    <location>
        <begin position="2184"/>
        <end position="2194"/>
    </location>
</feature>
<evidence type="ECO:0000256" key="2">
    <source>
        <dbReference type="ARBA" id="ARBA00022840"/>
    </source>
</evidence>
<dbReference type="SUPFAM" id="SSF52540">
    <property type="entry name" value="P-loop containing nucleoside triphosphate hydrolases"/>
    <property type="match status" value="1"/>
</dbReference>
<gene>
    <name evidence="10" type="ORF">C1SCF055_LOCUS7974</name>
</gene>
<evidence type="ECO:0000256" key="6">
    <source>
        <dbReference type="PROSITE-ProRule" id="PRU00782"/>
    </source>
</evidence>
<protein>
    <submittedName>
        <fullName evidence="12">Myosin motor domain-containing protein</fullName>
    </submittedName>
</protein>
<reference evidence="10" key="1">
    <citation type="submission" date="2022-10" db="EMBL/GenBank/DDBJ databases">
        <authorList>
            <person name="Chen Y."/>
            <person name="Dougan E. K."/>
            <person name="Chan C."/>
            <person name="Rhodes N."/>
            <person name="Thang M."/>
        </authorList>
    </citation>
    <scope>NUCLEOTIDE SEQUENCE</scope>
</reference>
<dbReference type="Gene3D" id="1.20.58.530">
    <property type="match status" value="1"/>
</dbReference>
<evidence type="ECO:0000259" key="9">
    <source>
        <dbReference type="PROSITE" id="PS51456"/>
    </source>
</evidence>
<comment type="similarity">
    <text evidence="6">Belongs to the TRAFAC class myosin-kinesin ATPase superfamily. Myosin family.</text>
</comment>
<sequence>MEKYWATHPDEVFSPCTSEVDGDKVYFIDEHGKRVTGKGGLVTHPVAKLGELPKVHEAQLSGVGNVCELVVVDNAAVLHTVRTRYKRTDIYTFVSKMLVAVNPFRDLPVYSKENLMRYLGATSTMDLPPHIYALGLHAVKAEVLEGDRMYQPGKWVSQNGVSNQVVLISGESGAGKTESAKLVMSYISEALGSSRNLQRRDSRPRYSVAADTARRRSRYSVVDPAKPSIQDKIIQTNPILEAFGNAMTVRNNNSSRFGKWTQMIISPNMAIQGCSVTDYLLEVTRVCGCGEKERNYHIFFQLLQARADPQLQDLDIQAPEEYNYIKGSRFTAPGIDDTRCFQEVKEAFLALEFSPEVQKEIFKVVVGLLVVGNIDFVDGDEAEIKGSDVDKASQLLGIPSKVLQEMILVQKRKIGGEVVNSRRSTAQAKSVRDTFARMLYGRTFKWLIEKINDRLRQSSTSQVFLGVLDIAGFESFEHNSLEQLFINLSNEILQSHFNQHFFRMELQEYEAEGIKVGIDVTYQDNSDIVSLINAKGGILSILDDEALIPKTTDQTFVSKVIKSHGNHARIVKSKMGGAVKFGIKHFAGEVTYDASGFLEKNMSKLPDEAGALLLSSSSSLLEEIGKKVQEEVETENRSRGRKAKTVSSGFRQSLEELMQTVNSAEPHFIRCLKPNAAKEPNNFDSKYTYEQMLYSGIFEAVRIRQSGFPMRLLHAEFLERYGRLMPKEQWPQLVGPRQVSPPEKVELLVSALREQLTTSDLPDKGLVLGKTKVLGKALTMSLLEEIRHKTLLAQKQEQEAAVEELERAIKGRNPEALLAALVKEKRMEIMKGLHEAINLREVPRLRQAIKEAEDFGLDHADDLAVLEEAVTTMQKELWPQARAGLTQAVACREIKKLQDALAEAELVGLPTEEMKPARQILQEEERKVAAMEGLKEPLRLRDIAAMQAAIAEGEAAGLSAGDLEGIKTALAEEQRKATARTALQSAVKSRKVPELQAALEEGEACQLEGSELYEAKRILADEQSKMQARSAVEKATQSREVTELRAALKQGLAWGLEEAELQRARMILKQEEIKLEALRALEDALRSRDIEELQAAIRQGQSSNLDPSQLRPARTALEEEQKKLAARSGLEKAIKRRDINALMRALTEAEKAGLSTDVDEEMRVAKETLATEQAKAASKEQLAKAMKDLCYDTIPALREAIQEAELQGLDAVLVDPAKAKLETTERQLAAKIELQDALATRGISELASAISSAEAAGLHSADEHLAEARRTHADEKRRVKAQQGLFDAVQSRNIEQLHKALEEGKVCSLNEDDLREANDVLMEELRKANAREGLQRATWSRSILDLRSAIAEAEDAGVDEDETMEARQMLGIEEGKEEARNGLETAVQSRNVEMLEDALEEADRCGLVPKETETARQILAEEQRKLAALEGLNEAIASKDIAALEAAILEAQQADLDATEVDTAKSLLELELQKIALWKRLEKAQQQRVINELRDALSAAMNLGFSLSELAPAQSVLKEEERKETAREALAEAVSDPDVATLEAALKEAVDSGLMEEEMVAAKDALQLAQRLVETRNDLESAVKTRDPARLMAAIEKGQSCGLERHELEPAEAVLKEARVEQTRESLKRAINEQDVRALFRAVAESEAVGLEPEELDEAKRVLEEEAALATKDAEHRLERRQLLLPAAELTFEVARPALDAEGYGGFDWKVRENIAFSTVAVGQELAAALEKAWFTKKSNILDELCQNLHSCHMSSIGRLCKPEALDKHVLLKLGLDLKMECDTSENWASSPIALAAMLFYTQQDVDIDRALLFPDCPSSMVAAQLFKERKEAYDAYRTRTSALGARNPMLFSEVSHVATAVLQSALRGLQQAPDVTTERPLQKWVKTACLLSSCRQKFEDSKSLTRILTNVSERGVQELRKKQKEDIIVCPQLLSTSSNPDYVQKYLSLGASSLEKHVILTISNVTECLDLSAVSQYPDEQEVLLPFLSVLRVQDVSFEAGQATRVRCQFQGSMLSPRLRSACLSDLTMASYELVQGLDDLPIPSPISVSLGESKTDRPNLRDHTQYNTKVFQTLVHAFEALDRRGAWMISYSDYSWAQDTLASSVGVKRILRKLTGHFANSHLDLTLQKFFVLTMPGATDSQLERAFRWTSRYLRTTEPQRLEESPSASPQSPQTPVIRTTTPKHPRLRTWR</sequence>
<feature type="region of interest" description="Disordered" evidence="8">
    <location>
        <begin position="2160"/>
        <end position="2194"/>
    </location>
</feature>
<proteinExistence type="inferred from homology"/>
<dbReference type="GO" id="GO:0005737">
    <property type="term" value="C:cytoplasm"/>
    <property type="evidence" value="ECO:0007669"/>
    <property type="project" value="TreeGrafter"/>
</dbReference>
<organism evidence="10">
    <name type="scientific">Cladocopium goreaui</name>
    <dbReference type="NCBI Taxonomy" id="2562237"/>
    <lineage>
        <taxon>Eukaryota</taxon>
        <taxon>Sar</taxon>
        <taxon>Alveolata</taxon>
        <taxon>Dinophyceae</taxon>
        <taxon>Suessiales</taxon>
        <taxon>Symbiodiniaceae</taxon>
        <taxon>Cladocopium</taxon>
    </lineage>
</organism>
<evidence type="ECO:0000313" key="12">
    <source>
        <dbReference type="EMBL" id="CAL4767378.1"/>
    </source>
</evidence>
<dbReference type="PRINTS" id="PR00193">
    <property type="entry name" value="MYOSINHEAVY"/>
</dbReference>
<dbReference type="Gene3D" id="3.40.850.10">
    <property type="entry name" value="Kinesin motor domain"/>
    <property type="match status" value="1"/>
</dbReference>
<keyword evidence="5 6" id="KW-0009">Actin-binding</keyword>
<evidence type="ECO:0000256" key="5">
    <source>
        <dbReference type="ARBA" id="ARBA00023203"/>
    </source>
</evidence>
<dbReference type="SMART" id="SM00242">
    <property type="entry name" value="MYSc"/>
    <property type="match status" value="1"/>
</dbReference>
<dbReference type="SUPFAM" id="SSF56399">
    <property type="entry name" value="ADP-ribosylation"/>
    <property type="match status" value="1"/>
</dbReference>
<evidence type="ECO:0000256" key="7">
    <source>
        <dbReference type="SAM" id="Coils"/>
    </source>
</evidence>
<dbReference type="Gene3D" id="1.20.120.720">
    <property type="entry name" value="Myosin VI head, motor domain, U50 subdomain"/>
    <property type="match status" value="1"/>
</dbReference>
<evidence type="ECO:0000256" key="4">
    <source>
        <dbReference type="ARBA" id="ARBA00023175"/>
    </source>
</evidence>
<feature type="coiled-coil region" evidence="7">
    <location>
        <begin position="1483"/>
        <end position="1536"/>
    </location>
</feature>
<dbReference type="GO" id="GO:0016020">
    <property type="term" value="C:membrane"/>
    <property type="evidence" value="ECO:0007669"/>
    <property type="project" value="TreeGrafter"/>
</dbReference>
<dbReference type="GO" id="GO:0005524">
    <property type="term" value="F:ATP binding"/>
    <property type="evidence" value="ECO:0007669"/>
    <property type="project" value="UniProtKB-UniRule"/>
</dbReference>
<reference evidence="11" key="2">
    <citation type="submission" date="2024-04" db="EMBL/GenBank/DDBJ databases">
        <authorList>
            <person name="Chen Y."/>
            <person name="Shah S."/>
            <person name="Dougan E. K."/>
            <person name="Thang M."/>
            <person name="Chan C."/>
        </authorList>
    </citation>
    <scope>NUCLEOTIDE SEQUENCE [LARGE SCALE GENOMIC DNA]</scope>
</reference>
<dbReference type="CDD" id="cd00124">
    <property type="entry name" value="MYSc"/>
    <property type="match status" value="1"/>
</dbReference>
<evidence type="ECO:0000256" key="8">
    <source>
        <dbReference type="SAM" id="MobiDB-lite"/>
    </source>
</evidence>
<name>A0A9P1BXJ3_9DINO</name>
<dbReference type="EMBL" id="CAMXCT020000535">
    <property type="protein sequence ID" value="CAL1133441.1"/>
    <property type="molecule type" value="Genomic_DNA"/>
</dbReference>
<feature type="binding site" evidence="6">
    <location>
        <begin position="170"/>
        <end position="177"/>
    </location>
    <ligand>
        <name>ATP</name>
        <dbReference type="ChEBI" id="CHEBI:30616"/>
    </ligand>
</feature>
<dbReference type="InterPro" id="IPR036961">
    <property type="entry name" value="Kinesin_motor_dom_sf"/>
</dbReference>
<comment type="caution">
    <text evidence="10">The sequence shown here is derived from an EMBL/GenBank/DDBJ whole genome shotgun (WGS) entry which is preliminary data.</text>
</comment>
<dbReference type="Proteomes" id="UP001152797">
    <property type="component" value="Unassembled WGS sequence"/>
</dbReference>
<keyword evidence="13" id="KW-1185">Reference proteome</keyword>
<keyword evidence="2 6" id="KW-0067">ATP-binding</keyword>
<dbReference type="Pfam" id="PF00063">
    <property type="entry name" value="Myosin_head"/>
    <property type="match status" value="1"/>
</dbReference>
<dbReference type="PANTHER" id="PTHR13140:SF706">
    <property type="entry name" value="DILUTE CLASS UNCONVENTIONAL MYOSIN, ISOFORM C"/>
    <property type="match status" value="1"/>
</dbReference>
<feature type="domain" description="Myosin motor" evidence="9">
    <location>
        <begin position="61"/>
        <end position="788"/>
    </location>
</feature>
<dbReference type="Gene3D" id="1.20.5.4820">
    <property type="match status" value="1"/>
</dbReference>
<dbReference type="InterPro" id="IPR001609">
    <property type="entry name" value="Myosin_head_motor_dom-like"/>
</dbReference>
<feature type="compositionally biased region" description="Low complexity" evidence="8">
    <location>
        <begin position="2167"/>
        <end position="2178"/>
    </location>
</feature>
<keyword evidence="1 6" id="KW-0547">Nucleotide-binding</keyword>
<dbReference type="PANTHER" id="PTHR13140">
    <property type="entry name" value="MYOSIN"/>
    <property type="match status" value="1"/>
</dbReference>
<dbReference type="PROSITE" id="PS51456">
    <property type="entry name" value="MYOSIN_MOTOR"/>
    <property type="match status" value="1"/>
</dbReference>
<dbReference type="EMBL" id="CAMXCT030000535">
    <property type="protein sequence ID" value="CAL4767378.1"/>
    <property type="molecule type" value="Genomic_DNA"/>
</dbReference>
<keyword evidence="3 6" id="KW-0518">Myosin</keyword>
<evidence type="ECO:0000256" key="1">
    <source>
        <dbReference type="ARBA" id="ARBA00022741"/>
    </source>
</evidence>
<feature type="coiled-coil region" evidence="7">
    <location>
        <begin position="1056"/>
        <end position="1088"/>
    </location>
</feature>